<accession>A0A0F8X598</accession>
<organism evidence="1">
    <name type="scientific">marine sediment metagenome</name>
    <dbReference type="NCBI Taxonomy" id="412755"/>
    <lineage>
        <taxon>unclassified sequences</taxon>
        <taxon>metagenomes</taxon>
        <taxon>ecological metagenomes</taxon>
    </lineage>
</organism>
<dbReference type="AlphaFoldDB" id="A0A0F8X598"/>
<name>A0A0F8X598_9ZZZZ</name>
<reference evidence="1" key="1">
    <citation type="journal article" date="2015" name="Nature">
        <title>Complex archaea that bridge the gap between prokaryotes and eukaryotes.</title>
        <authorList>
            <person name="Spang A."/>
            <person name="Saw J.H."/>
            <person name="Jorgensen S.L."/>
            <person name="Zaremba-Niedzwiedzka K."/>
            <person name="Martijn J."/>
            <person name="Lind A.E."/>
            <person name="van Eijk R."/>
            <person name="Schleper C."/>
            <person name="Guy L."/>
            <person name="Ettema T.J."/>
        </authorList>
    </citation>
    <scope>NUCLEOTIDE SEQUENCE</scope>
</reference>
<protein>
    <submittedName>
        <fullName evidence="1">Uncharacterized protein</fullName>
    </submittedName>
</protein>
<evidence type="ECO:0000313" key="1">
    <source>
        <dbReference type="EMBL" id="KKK64302.1"/>
    </source>
</evidence>
<proteinExistence type="predicted"/>
<comment type="caution">
    <text evidence="1">The sequence shown here is derived from an EMBL/GenBank/DDBJ whole genome shotgun (WGS) entry which is preliminary data.</text>
</comment>
<gene>
    <name evidence="1" type="ORF">LCGC14_2985580</name>
</gene>
<dbReference type="EMBL" id="LAZR01061081">
    <property type="protein sequence ID" value="KKK64302.1"/>
    <property type="molecule type" value="Genomic_DNA"/>
</dbReference>
<sequence>MRNFYTVVLERMKVYSESFATEPYETGWAREAMFFIRVHEITGGGTSIDAKVQVSVDGIIWIDEGTFFPPITKAGD</sequence>
<feature type="non-terminal residue" evidence="1">
    <location>
        <position position="76"/>
    </location>
</feature>